<proteinExistence type="predicted"/>
<dbReference type="AlphaFoldDB" id="A0A0A9D2L3"/>
<dbReference type="EMBL" id="GBRH01219918">
    <property type="protein sequence ID" value="JAD77977.1"/>
    <property type="molecule type" value="Transcribed_RNA"/>
</dbReference>
<accession>A0A0A9D2L3</accession>
<reference evidence="1" key="2">
    <citation type="journal article" date="2015" name="Data Brief">
        <title>Shoot transcriptome of the giant reed, Arundo donax.</title>
        <authorList>
            <person name="Barrero R.A."/>
            <person name="Guerrero F.D."/>
            <person name="Moolhuijzen P."/>
            <person name="Goolsby J.A."/>
            <person name="Tidwell J."/>
            <person name="Bellgard S.E."/>
            <person name="Bellgard M.I."/>
        </authorList>
    </citation>
    <scope>NUCLEOTIDE SEQUENCE</scope>
    <source>
        <tissue evidence="1">Shoot tissue taken approximately 20 cm above the soil surface</tissue>
    </source>
</reference>
<name>A0A0A9D2L3_ARUDO</name>
<protein>
    <submittedName>
        <fullName evidence="1">Uncharacterized protein</fullName>
    </submittedName>
</protein>
<organism evidence="1">
    <name type="scientific">Arundo donax</name>
    <name type="common">Giant reed</name>
    <name type="synonym">Donax arundinaceus</name>
    <dbReference type="NCBI Taxonomy" id="35708"/>
    <lineage>
        <taxon>Eukaryota</taxon>
        <taxon>Viridiplantae</taxon>
        <taxon>Streptophyta</taxon>
        <taxon>Embryophyta</taxon>
        <taxon>Tracheophyta</taxon>
        <taxon>Spermatophyta</taxon>
        <taxon>Magnoliopsida</taxon>
        <taxon>Liliopsida</taxon>
        <taxon>Poales</taxon>
        <taxon>Poaceae</taxon>
        <taxon>PACMAD clade</taxon>
        <taxon>Arundinoideae</taxon>
        <taxon>Arundineae</taxon>
        <taxon>Arundo</taxon>
    </lineage>
</organism>
<sequence>MFQSSKVTLRYWTEAMISSISFRNYISWWRKDSITCGIGTPGVISRIPHPIFSLLLGCQRSTTNRSIIFHR</sequence>
<evidence type="ECO:0000313" key="1">
    <source>
        <dbReference type="EMBL" id="JAD77977.1"/>
    </source>
</evidence>
<reference evidence="1" key="1">
    <citation type="submission" date="2014-09" db="EMBL/GenBank/DDBJ databases">
        <authorList>
            <person name="Magalhaes I.L.F."/>
            <person name="Oliveira U."/>
            <person name="Santos F.R."/>
            <person name="Vidigal T.H.D.A."/>
            <person name="Brescovit A.D."/>
            <person name="Santos A.J."/>
        </authorList>
    </citation>
    <scope>NUCLEOTIDE SEQUENCE</scope>
    <source>
        <tissue evidence="1">Shoot tissue taken approximately 20 cm above the soil surface</tissue>
    </source>
</reference>